<keyword evidence="2" id="KW-0675">Receptor</keyword>
<dbReference type="Pfam" id="PF19954">
    <property type="entry name" value="EAD10"/>
    <property type="match status" value="1"/>
</dbReference>
<dbReference type="RefSeq" id="WP_316431749.1">
    <property type="nucleotide sequence ID" value="NZ_CP053586.1"/>
</dbReference>
<reference evidence="2" key="1">
    <citation type="submission" date="2020-05" db="EMBL/GenBank/DDBJ databases">
        <authorList>
            <person name="Zhu T."/>
            <person name="Keshari N."/>
            <person name="Lu X."/>
        </authorList>
    </citation>
    <scope>NUCLEOTIDE SEQUENCE</scope>
    <source>
        <strain evidence="2">NK1-12</strain>
    </source>
</reference>
<dbReference type="EMBL" id="CP053586">
    <property type="protein sequence ID" value="WNZ25595.1"/>
    <property type="molecule type" value="Genomic_DNA"/>
</dbReference>
<evidence type="ECO:0000259" key="1">
    <source>
        <dbReference type="Pfam" id="PF19954"/>
    </source>
</evidence>
<proteinExistence type="predicted"/>
<accession>A0AA96WJ23</accession>
<protein>
    <submittedName>
        <fullName evidence="2">Toll/interleukin-1 receptor domain-containing protein</fullName>
    </submittedName>
</protein>
<gene>
    <name evidence="2" type="ORF">HJG54_23995</name>
</gene>
<sequence>MPVDDTLSNPIDQNVQQSGKFGVNVGQGQGIHIGDVYQQIDPETIKQIVREELRLPQKEYGNSVGRGLAALAELMHHSEARSAVITFGADFRAACEQIDVIANYKELHDLLHTLEFQCYSGIIQEAKRFSDPEDETALEILMEHELTLQGISRAVKNVAGRETIATSELLWIKRLDHAQEELHAAIETLDTRRLQRTIWLLNRILAIQPSRINTNLNAAAKALRLPALVNAMQAIWNSLVEANLDQEKIQQFQTGVAVLAELNQRLTALVFGHDCWQEFDLELRRIEINLDKDLIELEMSWPDLKERTEALFDPTADQWTLAFQQDSQNLDAALRANNPAKIKRYFRMYRRRASERFYQVDVTLRRLCEELREVGEPLASVLRMIE</sequence>
<dbReference type="AlphaFoldDB" id="A0AA96WJ23"/>
<feature type="domain" description="Effector-associated" evidence="1">
    <location>
        <begin position="12"/>
        <end position="51"/>
    </location>
</feature>
<name>A0AA96WJ23_9CYAN</name>
<organism evidence="2">
    <name type="scientific">Leptolyngbya sp. NK1-12</name>
    <dbReference type="NCBI Taxonomy" id="2547451"/>
    <lineage>
        <taxon>Bacteria</taxon>
        <taxon>Bacillati</taxon>
        <taxon>Cyanobacteriota</taxon>
        <taxon>Cyanophyceae</taxon>
        <taxon>Leptolyngbyales</taxon>
        <taxon>Leptolyngbyaceae</taxon>
        <taxon>Leptolyngbya group</taxon>
        <taxon>Leptolyngbya</taxon>
    </lineage>
</organism>
<dbReference type="InterPro" id="IPR045429">
    <property type="entry name" value="EAD10"/>
</dbReference>
<evidence type="ECO:0000313" key="2">
    <source>
        <dbReference type="EMBL" id="WNZ25595.1"/>
    </source>
</evidence>